<dbReference type="AlphaFoldDB" id="A0A5A7QIC0"/>
<feature type="domain" description="F-box associated beta-propeller type 1" evidence="1">
    <location>
        <begin position="225"/>
        <end position="343"/>
    </location>
</feature>
<dbReference type="Pfam" id="PF07734">
    <property type="entry name" value="FBA_1"/>
    <property type="match status" value="1"/>
</dbReference>
<comment type="caution">
    <text evidence="2">The sequence shown here is derived from an EMBL/GenBank/DDBJ whole genome shotgun (WGS) entry which is preliminary data.</text>
</comment>
<proteinExistence type="predicted"/>
<name>A0A5A7QIC0_STRAF</name>
<dbReference type="InterPro" id="IPR050796">
    <property type="entry name" value="SCF_F-box_component"/>
</dbReference>
<reference evidence="3" key="1">
    <citation type="journal article" date="2019" name="Curr. Biol.">
        <title>Genome Sequence of Striga asiatica Provides Insight into the Evolution of Plant Parasitism.</title>
        <authorList>
            <person name="Yoshida S."/>
            <person name="Kim S."/>
            <person name="Wafula E.K."/>
            <person name="Tanskanen J."/>
            <person name="Kim Y.M."/>
            <person name="Honaas L."/>
            <person name="Yang Z."/>
            <person name="Spallek T."/>
            <person name="Conn C.E."/>
            <person name="Ichihashi Y."/>
            <person name="Cheong K."/>
            <person name="Cui S."/>
            <person name="Der J.P."/>
            <person name="Gundlach H."/>
            <person name="Jiao Y."/>
            <person name="Hori C."/>
            <person name="Ishida J.K."/>
            <person name="Kasahara H."/>
            <person name="Kiba T."/>
            <person name="Kim M.S."/>
            <person name="Koo N."/>
            <person name="Laohavisit A."/>
            <person name="Lee Y.H."/>
            <person name="Lumba S."/>
            <person name="McCourt P."/>
            <person name="Mortimer J.C."/>
            <person name="Mutuku J.M."/>
            <person name="Nomura T."/>
            <person name="Sasaki-Sekimoto Y."/>
            <person name="Seto Y."/>
            <person name="Wang Y."/>
            <person name="Wakatake T."/>
            <person name="Sakakibara H."/>
            <person name="Demura T."/>
            <person name="Yamaguchi S."/>
            <person name="Yoneyama K."/>
            <person name="Manabe R.I."/>
            <person name="Nelson D.C."/>
            <person name="Schulman A.H."/>
            <person name="Timko M.P."/>
            <person name="dePamphilis C.W."/>
            <person name="Choi D."/>
            <person name="Shirasu K."/>
        </authorList>
    </citation>
    <scope>NUCLEOTIDE SEQUENCE [LARGE SCALE GENOMIC DNA]</scope>
    <source>
        <strain evidence="3">cv. UVA1</strain>
    </source>
</reference>
<dbReference type="PANTHER" id="PTHR31672:SF13">
    <property type="entry name" value="F-BOX PROTEIN CPR30-LIKE"/>
    <property type="match status" value="1"/>
</dbReference>
<dbReference type="InterPro" id="IPR006527">
    <property type="entry name" value="F-box-assoc_dom_typ1"/>
</dbReference>
<dbReference type="Proteomes" id="UP000325081">
    <property type="component" value="Unassembled WGS sequence"/>
</dbReference>
<accession>A0A5A7QIC0</accession>
<gene>
    <name evidence="2" type="ORF">STAS_21538</name>
</gene>
<organism evidence="2 3">
    <name type="scientific">Striga asiatica</name>
    <name type="common">Asiatic witchweed</name>
    <name type="synonym">Buchnera asiatica</name>
    <dbReference type="NCBI Taxonomy" id="4170"/>
    <lineage>
        <taxon>Eukaryota</taxon>
        <taxon>Viridiplantae</taxon>
        <taxon>Streptophyta</taxon>
        <taxon>Embryophyta</taxon>
        <taxon>Tracheophyta</taxon>
        <taxon>Spermatophyta</taxon>
        <taxon>Magnoliopsida</taxon>
        <taxon>eudicotyledons</taxon>
        <taxon>Gunneridae</taxon>
        <taxon>Pentapetalae</taxon>
        <taxon>asterids</taxon>
        <taxon>lamiids</taxon>
        <taxon>Lamiales</taxon>
        <taxon>Orobanchaceae</taxon>
        <taxon>Buchnereae</taxon>
        <taxon>Striga</taxon>
    </lineage>
</organism>
<evidence type="ECO:0000313" key="2">
    <source>
        <dbReference type="EMBL" id="GER44632.1"/>
    </source>
</evidence>
<evidence type="ECO:0000313" key="3">
    <source>
        <dbReference type="Proteomes" id="UP000325081"/>
    </source>
</evidence>
<keyword evidence="3" id="KW-1185">Reference proteome</keyword>
<dbReference type="OrthoDB" id="1867629at2759"/>
<protein>
    <submittedName>
        <fullName evidence="2">F-box protein</fullName>
    </submittedName>
</protein>
<dbReference type="PANTHER" id="PTHR31672">
    <property type="entry name" value="BNACNNG10540D PROTEIN"/>
    <property type="match status" value="1"/>
</dbReference>
<dbReference type="EMBL" id="BKCP01007070">
    <property type="protein sequence ID" value="GER44632.1"/>
    <property type="molecule type" value="Genomic_DNA"/>
</dbReference>
<sequence>MSLNLFAHAKSKFKSFLNLRSTSIIKDEKFMVAQLESSGIMDEGLLHYSIISIKDKYPIFEKGLKYPLTQDYHHPSSICNGLLLLFVRGKDTKPAGEALWNPTTSEFKALPPAPSSFDNRWPSSLEEMRSLEVWVWDGSWSLVSTLSVPCSMRLNSLVGTEKLIFLGLKGKLMLFDCATSKLEEIHELRRIPIPIIKHETKFLVARVSRMDEEQQLDYSIISTKDKFPKLEKDLKYPIAQGKDHHHPSSICNGLLLLLVLEKDTKPPGEALWNPTTGELKILPPSNFDPRMYVKMSEGYFGFGFDSESEDYKVIRLLELNPAAMAELYSLRSNSWKQVSVVHPLCMPRHSTVHFGSSLIPAPPSDIPTRRNNMKLVEYCGYLGAMIMSGVDRSLEEMRSLEIWVWDGSWSLVSTFTVHGFVNLKGIVGTDKLIFDWSGNLMLFDCVTSKEEEIHGLPTSFMALYHRKEE</sequence>
<evidence type="ECO:0000259" key="1">
    <source>
        <dbReference type="Pfam" id="PF07734"/>
    </source>
</evidence>